<organism evidence="2 3">
    <name type="scientific">Duncaniella freteri</name>
    <dbReference type="NCBI Taxonomy" id="2530391"/>
    <lineage>
        <taxon>Bacteria</taxon>
        <taxon>Pseudomonadati</taxon>
        <taxon>Bacteroidota</taxon>
        <taxon>Bacteroidia</taxon>
        <taxon>Bacteroidales</taxon>
        <taxon>Muribaculaceae</taxon>
        <taxon>Duncaniella</taxon>
    </lineage>
</organism>
<sequence>MHQVIVMKLYCVNLKEYVPFEGGETLQSVVGRLAGRLGFTPLCARVNNKEEGLSFPLYAPKQVEFVPVGDAAGQRCYIRSLCMVLYRAVTRVAPGARLEICNAVSGGYYVRITEIDLDREMAARDIASEMRRLIAADLPIERKEKPTAEVIDMFREQGLYAKVALLESLHELYTIYYRLDGLADTTLSPLVPRTGLLGEFGFVPYEEGFLLLGCDPSDAGCPAKERYQPKLFRAFQAYQEFNRIIGISNAGSLNRAVESGESGMMINVAEALHTKHIRGIAQTITDRHRAGGAKVVLIAGPSSSGKTTFTKRLAIELLTNLLRPVMISLDDYFVDRHLTPRDETGDYDYESLMALDLELFNEHLCALIKGDEVEIPTYNFEKGIREFKGKRISLPADGVLLIEGIHGLNPELTSAVADEMKYRVYVSALSTISIDDHNWVSTTDNRLLRRIIRDYKYRGTSAMSTIRRWPSVRRGEERWIFPYQENADSMFNSSFIFELSVMRDEAERVLRTVPRDVPEYAQAHRLRHFLGYFASVSSRLIPPTSLIREFLGGSSFKY</sequence>
<dbReference type="GO" id="GO:0005524">
    <property type="term" value="F:ATP binding"/>
    <property type="evidence" value="ECO:0007669"/>
    <property type="project" value="InterPro"/>
</dbReference>
<protein>
    <submittedName>
        <fullName evidence="2">Nucleoside kinase</fullName>
    </submittedName>
</protein>
<dbReference type="PRINTS" id="PR00988">
    <property type="entry name" value="URIDINKINASE"/>
</dbReference>
<dbReference type="Gene3D" id="3.40.50.300">
    <property type="entry name" value="P-loop containing nucleotide triphosphate hydrolases"/>
    <property type="match status" value="1"/>
</dbReference>
<feature type="domain" description="AAA+ ATPase" evidence="1">
    <location>
        <begin position="292"/>
        <end position="453"/>
    </location>
</feature>
<dbReference type="InterPro" id="IPR006083">
    <property type="entry name" value="PRK/URK"/>
</dbReference>
<keyword evidence="2" id="KW-0808">Transferase</keyword>
<name>A0A4Z0V9G8_9BACT</name>
<dbReference type="InterPro" id="IPR003593">
    <property type="entry name" value="AAA+_ATPase"/>
</dbReference>
<dbReference type="InterPro" id="IPR018163">
    <property type="entry name" value="Thr/Ala-tRNA-synth_IIc_edit"/>
</dbReference>
<keyword evidence="2" id="KW-0418">Kinase</keyword>
<dbReference type="GO" id="GO:0016301">
    <property type="term" value="F:kinase activity"/>
    <property type="evidence" value="ECO:0007669"/>
    <property type="project" value="UniProtKB-KW"/>
</dbReference>
<keyword evidence="3" id="KW-1185">Reference proteome</keyword>
<dbReference type="CDD" id="cd02028">
    <property type="entry name" value="UMPK_like"/>
    <property type="match status" value="1"/>
</dbReference>
<evidence type="ECO:0000259" key="1">
    <source>
        <dbReference type="SMART" id="SM00382"/>
    </source>
</evidence>
<dbReference type="PANTHER" id="PTHR10285">
    <property type="entry name" value="URIDINE KINASE"/>
    <property type="match status" value="1"/>
</dbReference>
<dbReference type="SUPFAM" id="SSF55186">
    <property type="entry name" value="ThrRS/AlaRS common domain"/>
    <property type="match status" value="1"/>
</dbReference>
<reference evidence="2 3" key="1">
    <citation type="submission" date="2019-02" db="EMBL/GenBank/DDBJ databases">
        <title>Isolation and identification of novel species under the genus Muribaculum.</title>
        <authorList>
            <person name="Miyake S."/>
            <person name="Ding Y."/>
            <person name="Low A."/>
            <person name="Soh M."/>
            <person name="Seedorf H."/>
        </authorList>
    </citation>
    <scope>NUCLEOTIDE SEQUENCE [LARGE SCALE GENOMIC DNA]</scope>
    <source>
        <strain evidence="2 3">TLL-A3</strain>
    </source>
</reference>
<dbReference type="Pfam" id="PF00485">
    <property type="entry name" value="PRK"/>
    <property type="match status" value="1"/>
</dbReference>
<dbReference type="Proteomes" id="UP000297635">
    <property type="component" value="Unassembled WGS sequence"/>
</dbReference>
<evidence type="ECO:0000313" key="2">
    <source>
        <dbReference type="EMBL" id="TGG39992.1"/>
    </source>
</evidence>
<dbReference type="Gene3D" id="3.30.980.10">
    <property type="entry name" value="Threonyl-trna Synthetase, Chain A, domain 2"/>
    <property type="match status" value="1"/>
</dbReference>
<accession>A0A4Z0V9G8</accession>
<dbReference type="SMART" id="SM00382">
    <property type="entry name" value="AAA"/>
    <property type="match status" value="1"/>
</dbReference>
<dbReference type="EMBL" id="SJSA01000001">
    <property type="protein sequence ID" value="TGG39992.1"/>
    <property type="molecule type" value="Genomic_DNA"/>
</dbReference>
<gene>
    <name evidence="2" type="ORF">EZ315_04505</name>
</gene>
<dbReference type="AlphaFoldDB" id="A0A4Z0V9G8"/>
<dbReference type="InterPro" id="IPR027417">
    <property type="entry name" value="P-loop_NTPase"/>
</dbReference>
<proteinExistence type="predicted"/>
<comment type="caution">
    <text evidence="2">The sequence shown here is derived from an EMBL/GenBank/DDBJ whole genome shotgun (WGS) entry which is preliminary data.</text>
</comment>
<evidence type="ECO:0000313" key="3">
    <source>
        <dbReference type="Proteomes" id="UP000297635"/>
    </source>
</evidence>
<dbReference type="SUPFAM" id="SSF52540">
    <property type="entry name" value="P-loop containing nucleoside triphosphate hydrolases"/>
    <property type="match status" value="1"/>
</dbReference>